<sequence length="155" mass="17398">MYLCGRGNLWRAVGASFLSFNIRRDPVDPKKDILTWLVHQGVKRAHEEEPDTDVPVKNRVHGGATENTAPSSPYSDFNDLPEGDYRCVVVQKYKVRRAGTLAWDGPWWVALSHSIILTRDGEELKVDCQDLQKPGSRAVRVGDIVSVVAMRVGRQ</sequence>
<proteinExistence type="predicted"/>
<feature type="region of interest" description="Disordered" evidence="1">
    <location>
        <begin position="46"/>
        <end position="77"/>
    </location>
</feature>
<evidence type="ECO:0000256" key="1">
    <source>
        <dbReference type="SAM" id="MobiDB-lite"/>
    </source>
</evidence>
<accession>A0A168FWV5</accession>
<gene>
    <name evidence="2" type="ORF">LEL_07708</name>
</gene>
<evidence type="ECO:0000313" key="2">
    <source>
        <dbReference type="EMBL" id="OAA75720.1"/>
    </source>
</evidence>
<dbReference type="Proteomes" id="UP000076881">
    <property type="component" value="Unassembled WGS sequence"/>
</dbReference>
<dbReference type="AlphaFoldDB" id="A0A168FWV5"/>
<dbReference type="EMBL" id="AZHF01000005">
    <property type="protein sequence ID" value="OAA75720.1"/>
    <property type="molecule type" value="Genomic_DNA"/>
</dbReference>
<evidence type="ECO:0000313" key="3">
    <source>
        <dbReference type="Proteomes" id="UP000076881"/>
    </source>
</evidence>
<comment type="caution">
    <text evidence="2">The sequence shown here is derived from an EMBL/GenBank/DDBJ whole genome shotgun (WGS) entry which is preliminary data.</text>
</comment>
<protein>
    <submittedName>
        <fullName evidence="2">Uncharacterized protein</fullName>
    </submittedName>
</protein>
<reference evidence="2 3" key="1">
    <citation type="journal article" date="2016" name="Genome Biol. Evol.">
        <title>Divergent and convergent evolution of fungal pathogenicity.</title>
        <authorList>
            <person name="Shang Y."/>
            <person name="Xiao G."/>
            <person name="Zheng P."/>
            <person name="Cen K."/>
            <person name="Zhan S."/>
            <person name="Wang C."/>
        </authorList>
    </citation>
    <scope>NUCLEOTIDE SEQUENCE [LARGE SCALE GENOMIC DNA]</scope>
    <source>
        <strain evidence="2 3">RCEF 1005</strain>
    </source>
</reference>
<name>A0A168FWV5_CORDF</name>
<feature type="compositionally biased region" description="Polar residues" evidence="1">
    <location>
        <begin position="65"/>
        <end position="75"/>
    </location>
</feature>
<organism evidence="2 3">
    <name type="scientific">Akanthomyces lecanii RCEF 1005</name>
    <dbReference type="NCBI Taxonomy" id="1081108"/>
    <lineage>
        <taxon>Eukaryota</taxon>
        <taxon>Fungi</taxon>
        <taxon>Dikarya</taxon>
        <taxon>Ascomycota</taxon>
        <taxon>Pezizomycotina</taxon>
        <taxon>Sordariomycetes</taxon>
        <taxon>Hypocreomycetidae</taxon>
        <taxon>Hypocreales</taxon>
        <taxon>Cordycipitaceae</taxon>
        <taxon>Akanthomyces</taxon>
        <taxon>Cordyceps confragosa</taxon>
    </lineage>
</organism>
<keyword evidence="3" id="KW-1185">Reference proteome</keyword>